<accession>B1Z6G3</accession>
<geneLocation type="plasmid" evidence="2 3">
    <name>pBMC401</name>
</geneLocation>
<dbReference type="KEGG" id="bac:BamMC406_6624"/>
<dbReference type="AlphaFoldDB" id="B1Z6G3"/>
<gene>
    <name evidence="2" type="ordered locus">BamMC406_6624</name>
</gene>
<keyword evidence="2" id="KW-0614">Plasmid</keyword>
<dbReference type="Proteomes" id="UP000001680">
    <property type="component" value="Plasmid pBMC401"/>
</dbReference>
<evidence type="ECO:0000313" key="3">
    <source>
        <dbReference type="Proteomes" id="UP000001680"/>
    </source>
</evidence>
<dbReference type="Pfam" id="PF13340">
    <property type="entry name" value="DUF4096"/>
    <property type="match status" value="1"/>
</dbReference>
<evidence type="ECO:0000313" key="2">
    <source>
        <dbReference type="EMBL" id="ACB69040.1"/>
    </source>
</evidence>
<dbReference type="OrthoDB" id="5524851at2"/>
<feature type="domain" description="Insertion element IS402-like" evidence="1">
    <location>
        <begin position="3"/>
        <end position="80"/>
    </location>
</feature>
<sequence>MYISDQVWSAITDYFDQAHARHRGRGRPRVSRRAVLSGIVSVLLEDMPWGDLPTRQFKVSGNTCWRQFREWVQTGTWSEIVDVLKAAWSQYGRIQWATLLTQAATKRIERMEARRPRQEK</sequence>
<dbReference type="PANTHER" id="PTHR46637:SF1">
    <property type="entry name" value="BLL5188 PROTEIN"/>
    <property type="match status" value="1"/>
</dbReference>
<reference evidence="3" key="1">
    <citation type="submission" date="2008-04" db="EMBL/GenBank/DDBJ databases">
        <title>Complete sequence of plasmid 1 of Burkholderia ambifaria MC40-6.</title>
        <authorList>
            <person name="Copeland A."/>
            <person name="Lucas S."/>
            <person name="Lapidus A."/>
            <person name="Glavina del Rio T."/>
            <person name="Dalin E."/>
            <person name="Tice H."/>
            <person name="Pitluck S."/>
            <person name="Chain P."/>
            <person name="Malfatti S."/>
            <person name="Shin M."/>
            <person name="Vergez L."/>
            <person name="Lang D."/>
            <person name="Schmutz J."/>
            <person name="Larimer F."/>
            <person name="Land M."/>
            <person name="Hauser L."/>
            <person name="Kyrpides N."/>
            <person name="Lykidis A."/>
            <person name="Ramette A."/>
            <person name="Konstantinidis K."/>
            <person name="Tiedje J."/>
            <person name="Richardson P."/>
        </authorList>
    </citation>
    <scope>NUCLEOTIDE SEQUENCE [LARGE SCALE GENOMIC DNA]</scope>
    <source>
        <strain evidence="3">MC40-6</strain>
        <plasmid evidence="3">Plasmid pBMC401</plasmid>
    </source>
</reference>
<dbReference type="InterPro" id="IPR025161">
    <property type="entry name" value="IS402-like_dom"/>
</dbReference>
<dbReference type="EMBL" id="CP001028">
    <property type="protein sequence ID" value="ACB69040.1"/>
    <property type="molecule type" value="Genomic_DNA"/>
</dbReference>
<dbReference type="InterPro" id="IPR052909">
    <property type="entry name" value="Transposase_6_like"/>
</dbReference>
<evidence type="ECO:0000259" key="1">
    <source>
        <dbReference type="Pfam" id="PF13340"/>
    </source>
</evidence>
<dbReference type="PANTHER" id="PTHR46637">
    <property type="entry name" value="TIS1421-TRANSPOSASE PROTEIN A"/>
    <property type="match status" value="1"/>
</dbReference>
<dbReference type="HOGENOM" id="CLU_055261_4_2_4"/>
<organism evidence="2 3">
    <name type="scientific">Burkholderia ambifaria (strain MC40-6)</name>
    <dbReference type="NCBI Taxonomy" id="398577"/>
    <lineage>
        <taxon>Bacteria</taxon>
        <taxon>Pseudomonadati</taxon>
        <taxon>Pseudomonadota</taxon>
        <taxon>Betaproteobacteria</taxon>
        <taxon>Burkholderiales</taxon>
        <taxon>Burkholderiaceae</taxon>
        <taxon>Burkholderia</taxon>
        <taxon>Burkholderia cepacia complex</taxon>
    </lineage>
</organism>
<protein>
    <submittedName>
        <fullName evidence="2">TIS1421-transposase protein A</fullName>
    </submittedName>
</protein>
<name>B1Z6G3_BURA4</name>
<proteinExistence type="predicted"/>